<feature type="region of interest" description="Disordered" evidence="1">
    <location>
        <begin position="102"/>
        <end position="170"/>
    </location>
</feature>
<feature type="chain" id="PRO_5018167927" evidence="2">
    <location>
        <begin position="25"/>
        <end position="170"/>
    </location>
</feature>
<dbReference type="Proteomes" id="UP000275267">
    <property type="component" value="Unassembled WGS sequence"/>
</dbReference>
<accession>A0A3L6QT87</accession>
<comment type="caution">
    <text evidence="3">The sequence shown here is derived from an EMBL/GenBank/DDBJ whole genome shotgun (WGS) entry which is preliminary data.</text>
</comment>
<gene>
    <name evidence="3" type="ORF">C2845_PM04G33400</name>
</gene>
<dbReference type="OrthoDB" id="905355at2759"/>
<dbReference type="AlphaFoldDB" id="A0A3L6QT87"/>
<proteinExistence type="predicted"/>
<keyword evidence="4" id="KW-1185">Reference proteome</keyword>
<feature type="compositionally biased region" description="Basic residues" evidence="1">
    <location>
        <begin position="146"/>
        <end position="170"/>
    </location>
</feature>
<keyword evidence="2" id="KW-0732">Signal</keyword>
<organism evidence="3 4">
    <name type="scientific">Panicum miliaceum</name>
    <name type="common">Proso millet</name>
    <name type="synonym">Broomcorn millet</name>
    <dbReference type="NCBI Taxonomy" id="4540"/>
    <lineage>
        <taxon>Eukaryota</taxon>
        <taxon>Viridiplantae</taxon>
        <taxon>Streptophyta</taxon>
        <taxon>Embryophyta</taxon>
        <taxon>Tracheophyta</taxon>
        <taxon>Spermatophyta</taxon>
        <taxon>Magnoliopsida</taxon>
        <taxon>Liliopsida</taxon>
        <taxon>Poales</taxon>
        <taxon>Poaceae</taxon>
        <taxon>PACMAD clade</taxon>
        <taxon>Panicoideae</taxon>
        <taxon>Panicodae</taxon>
        <taxon>Paniceae</taxon>
        <taxon>Panicinae</taxon>
        <taxon>Panicum</taxon>
        <taxon>Panicum sect. Panicum</taxon>
    </lineage>
</organism>
<reference evidence="4" key="1">
    <citation type="journal article" date="2019" name="Nat. Commun.">
        <title>The genome of broomcorn millet.</title>
        <authorList>
            <person name="Zou C."/>
            <person name="Miki D."/>
            <person name="Li D."/>
            <person name="Tang Q."/>
            <person name="Xiao L."/>
            <person name="Rajput S."/>
            <person name="Deng P."/>
            <person name="Jia W."/>
            <person name="Huang R."/>
            <person name="Zhang M."/>
            <person name="Sun Y."/>
            <person name="Hu J."/>
            <person name="Fu X."/>
            <person name="Schnable P.S."/>
            <person name="Li F."/>
            <person name="Zhang H."/>
            <person name="Feng B."/>
            <person name="Zhu X."/>
            <person name="Liu R."/>
            <person name="Schnable J.C."/>
            <person name="Zhu J.-K."/>
            <person name="Zhang H."/>
        </authorList>
    </citation>
    <scope>NUCLEOTIDE SEQUENCE [LARGE SCALE GENOMIC DNA]</scope>
</reference>
<dbReference type="EMBL" id="PQIB02000011">
    <property type="protein sequence ID" value="RLM86281.1"/>
    <property type="molecule type" value="Genomic_DNA"/>
</dbReference>
<feature type="compositionally biased region" description="Basic and acidic residues" evidence="1">
    <location>
        <begin position="113"/>
        <end position="129"/>
    </location>
</feature>
<evidence type="ECO:0000256" key="2">
    <source>
        <dbReference type="SAM" id="SignalP"/>
    </source>
</evidence>
<sequence length="170" mass="18712">MAMASKRCRGLLLVVGVAVASVLASGAPPVEPPRIQADVVVMGFVPCNNGTSMRTGSAPGFAGNRSLAFRLVPDLFMSCRHLWHSAMQEQLIQDHRQCSLAPDDRQRHHPRHRRDDEHGLDHDGREPDLARAGGLPAEQQGVARRSSARLRRAKHSPPGRWSARRCARPL</sequence>
<evidence type="ECO:0000313" key="3">
    <source>
        <dbReference type="EMBL" id="RLM86281.1"/>
    </source>
</evidence>
<feature type="signal peptide" evidence="2">
    <location>
        <begin position="1"/>
        <end position="24"/>
    </location>
</feature>
<evidence type="ECO:0000256" key="1">
    <source>
        <dbReference type="SAM" id="MobiDB-lite"/>
    </source>
</evidence>
<protein>
    <submittedName>
        <fullName evidence="3">Uncharacterized protein</fullName>
    </submittedName>
</protein>
<evidence type="ECO:0000313" key="4">
    <source>
        <dbReference type="Proteomes" id="UP000275267"/>
    </source>
</evidence>
<name>A0A3L6QT87_PANMI</name>